<feature type="region of interest" description="Disordered" evidence="1">
    <location>
        <begin position="319"/>
        <end position="339"/>
    </location>
</feature>
<keyword evidence="2" id="KW-0472">Membrane</keyword>
<name>A0A9P6CAX2_9AGAR</name>
<gene>
    <name evidence="3" type="ORF">BDZ94DRAFT_1312929</name>
</gene>
<feature type="compositionally biased region" description="Polar residues" evidence="1">
    <location>
        <begin position="418"/>
        <end position="430"/>
    </location>
</feature>
<feature type="compositionally biased region" description="Basic and acidic residues" evidence="1">
    <location>
        <begin position="403"/>
        <end position="416"/>
    </location>
</feature>
<evidence type="ECO:0000313" key="4">
    <source>
        <dbReference type="Proteomes" id="UP000807353"/>
    </source>
</evidence>
<organism evidence="3 4">
    <name type="scientific">Collybia nuda</name>
    <dbReference type="NCBI Taxonomy" id="64659"/>
    <lineage>
        <taxon>Eukaryota</taxon>
        <taxon>Fungi</taxon>
        <taxon>Dikarya</taxon>
        <taxon>Basidiomycota</taxon>
        <taxon>Agaricomycotina</taxon>
        <taxon>Agaricomycetes</taxon>
        <taxon>Agaricomycetidae</taxon>
        <taxon>Agaricales</taxon>
        <taxon>Tricholomatineae</taxon>
        <taxon>Clitocybaceae</taxon>
        <taxon>Collybia</taxon>
    </lineage>
</organism>
<dbReference type="OrthoDB" id="3052647at2759"/>
<protein>
    <recommendedName>
        <fullName evidence="5">Transmembrane protein</fullName>
    </recommendedName>
</protein>
<proteinExistence type="predicted"/>
<keyword evidence="2" id="KW-0812">Transmembrane</keyword>
<comment type="caution">
    <text evidence="3">The sequence shown here is derived from an EMBL/GenBank/DDBJ whole genome shotgun (WGS) entry which is preliminary data.</text>
</comment>
<sequence length="430" mass="46986">MVAGKARQIIIDDTDPDIQYKGRWCWGSADTCPFKHYSPSYNNTLHQINNHGSISYTFNGTSISVIGAIADTDMSMGGNPSSKALKCSIDRTPIPIKTRNNNWVLCEQHGISDGKHKLRVHFNSTGAFDSILYTPSPGLSFETANVLVYNSDPGINFSLNWTYPNMSMSRLTRVSNSTATLNFTGTAVSWFGSNRGSVMQDANALYTIDGGPPTSFKLHYHHTNFSHELFTTPNFQPGSHTLVVTFEGNGSTVPLSLDYLVVANTSTPSTEPAMQKPPTVPEKHRPPVGAIVGGVVGGLFFVTAFVLFVFWWHRRRERSRESREITENGPPPSYTARAPVVSSYPAHPFSHSDPHRLSSASSFGRPSLALSGYTPDTVAQTRALRKCQEVGLHPVRPPSLPYPEDKENIGGDDVVRTKSPTQSQAEIGGG</sequence>
<evidence type="ECO:0000256" key="1">
    <source>
        <dbReference type="SAM" id="MobiDB-lite"/>
    </source>
</evidence>
<dbReference type="Proteomes" id="UP000807353">
    <property type="component" value="Unassembled WGS sequence"/>
</dbReference>
<evidence type="ECO:0000256" key="2">
    <source>
        <dbReference type="SAM" id="Phobius"/>
    </source>
</evidence>
<reference evidence="3" key="1">
    <citation type="submission" date="2020-11" db="EMBL/GenBank/DDBJ databases">
        <authorList>
            <consortium name="DOE Joint Genome Institute"/>
            <person name="Ahrendt S."/>
            <person name="Riley R."/>
            <person name="Andreopoulos W."/>
            <person name="Labutti K."/>
            <person name="Pangilinan J."/>
            <person name="Ruiz-Duenas F.J."/>
            <person name="Barrasa J.M."/>
            <person name="Sanchez-Garcia M."/>
            <person name="Camarero S."/>
            <person name="Miyauchi S."/>
            <person name="Serrano A."/>
            <person name="Linde D."/>
            <person name="Babiker R."/>
            <person name="Drula E."/>
            <person name="Ayuso-Fernandez I."/>
            <person name="Pacheco R."/>
            <person name="Padilla G."/>
            <person name="Ferreira P."/>
            <person name="Barriuso J."/>
            <person name="Kellner H."/>
            <person name="Castanera R."/>
            <person name="Alfaro M."/>
            <person name="Ramirez L."/>
            <person name="Pisabarro A.G."/>
            <person name="Kuo A."/>
            <person name="Tritt A."/>
            <person name="Lipzen A."/>
            <person name="He G."/>
            <person name="Yan M."/>
            <person name="Ng V."/>
            <person name="Cullen D."/>
            <person name="Martin F."/>
            <person name="Rosso M.-N."/>
            <person name="Henrissat B."/>
            <person name="Hibbett D."/>
            <person name="Martinez A.T."/>
            <person name="Grigoriev I.V."/>
        </authorList>
    </citation>
    <scope>NUCLEOTIDE SEQUENCE</scope>
    <source>
        <strain evidence="3">CBS 247.69</strain>
    </source>
</reference>
<evidence type="ECO:0000313" key="3">
    <source>
        <dbReference type="EMBL" id="KAF9458827.1"/>
    </source>
</evidence>
<accession>A0A9P6CAX2</accession>
<dbReference type="Gene3D" id="2.60.120.260">
    <property type="entry name" value="Galactose-binding domain-like"/>
    <property type="match status" value="2"/>
</dbReference>
<feature type="transmembrane region" description="Helical" evidence="2">
    <location>
        <begin position="288"/>
        <end position="312"/>
    </location>
</feature>
<feature type="region of interest" description="Disordered" evidence="1">
    <location>
        <begin position="390"/>
        <end position="430"/>
    </location>
</feature>
<keyword evidence="4" id="KW-1185">Reference proteome</keyword>
<keyword evidence="2" id="KW-1133">Transmembrane helix</keyword>
<dbReference type="EMBL" id="MU150330">
    <property type="protein sequence ID" value="KAF9458827.1"/>
    <property type="molecule type" value="Genomic_DNA"/>
</dbReference>
<dbReference type="AlphaFoldDB" id="A0A9P6CAX2"/>
<evidence type="ECO:0008006" key="5">
    <source>
        <dbReference type="Google" id="ProtNLM"/>
    </source>
</evidence>